<evidence type="ECO:0008006" key="3">
    <source>
        <dbReference type="Google" id="ProtNLM"/>
    </source>
</evidence>
<gene>
    <name evidence="1" type="ORF">P5F74_08665</name>
</gene>
<keyword evidence="2" id="KW-1185">Reference proteome</keyword>
<dbReference type="Proteomes" id="UP001341820">
    <property type="component" value="Unassembled WGS sequence"/>
</dbReference>
<accession>A0ABU6NJ08</accession>
<evidence type="ECO:0000313" key="1">
    <source>
        <dbReference type="EMBL" id="MED4128196.1"/>
    </source>
</evidence>
<evidence type="ECO:0000313" key="2">
    <source>
        <dbReference type="Proteomes" id="UP001341820"/>
    </source>
</evidence>
<reference evidence="1 2" key="1">
    <citation type="submission" date="2023-03" db="EMBL/GenBank/DDBJ databases">
        <title>Bacillus Genome Sequencing.</title>
        <authorList>
            <person name="Dunlap C."/>
        </authorList>
    </citation>
    <scope>NUCLEOTIDE SEQUENCE [LARGE SCALE GENOMIC DNA]</scope>
    <source>
        <strain evidence="1 2">B-4107</strain>
    </source>
</reference>
<dbReference type="RefSeq" id="WP_328236984.1">
    <property type="nucleotide sequence ID" value="NZ_JAROAS010000015.1"/>
</dbReference>
<name>A0ABU6NJ08_9BACI</name>
<dbReference type="EMBL" id="JAROAS010000015">
    <property type="protein sequence ID" value="MED4128196.1"/>
    <property type="molecule type" value="Genomic_DNA"/>
</dbReference>
<proteinExistence type="predicted"/>
<protein>
    <recommendedName>
        <fullName evidence="3">Phr family secreted Rap phosphatase inhibitor</fullName>
    </recommendedName>
</protein>
<organism evidence="1 2">
    <name type="scientific">Shouchella miscanthi</name>
    <dbReference type="NCBI Taxonomy" id="2598861"/>
    <lineage>
        <taxon>Bacteria</taxon>
        <taxon>Bacillati</taxon>
        <taxon>Bacillota</taxon>
        <taxon>Bacilli</taxon>
        <taxon>Bacillales</taxon>
        <taxon>Bacillaceae</taxon>
        <taxon>Shouchella</taxon>
    </lineage>
</organism>
<sequence length="47" mass="4801">MKKWSYALLATAIITIITINSPGGKGDVEQAGGGKGDVEKAPTSIIV</sequence>
<comment type="caution">
    <text evidence="1">The sequence shown here is derived from an EMBL/GenBank/DDBJ whole genome shotgun (WGS) entry which is preliminary data.</text>
</comment>